<name>A0ABP9PGY2_9PSEU</name>
<protein>
    <submittedName>
        <fullName evidence="2">Enoyl-CoA hydratase/isomerase family protein</fullName>
    </submittedName>
</protein>
<evidence type="ECO:0000313" key="2">
    <source>
        <dbReference type="EMBL" id="GAA5146418.1"/>
    </source>
</evidence>
<dbReference type="Proteomes" id="UP001428817">
    <property type="component" value="Unassembled WGS sequence"/>
</dbReference>
<dbReference type="Gene3D" id="3.90.226.10">
    <property type="entry name" value="2-enoyl-CoA Hydratase, Chain A, domain 1"/>
    <property type="match status" value="1"/>
</dbReference>
<keyword evidence="3" id="KW-1185">Reference proteome</keyword>
<dbReference type="EMBL" id="BAABJP010000001">
    <property type="protein sequence ID" value="GAA5146418.1"/>
    <property type="molecule type" value="Genomic_DNA"/>
</dbReference>
<gene>
    <name evidence="2" type="ORF">GCM10023321_05840</name>
</gene>
<dbReference type="InterPro" id="IPR001753">
    <property type="entry name" value="Enoyl-CoA_hydra/iso"/>
</dbReference>
<comment type="similarity">
    <text evidence="1">Belongs to the enoyl-CoA hydratase/isomerase family.</text>
</comment>
<dbReference type="InterPro" id="IPR014748">
    <property type="entry name" value="Enoyl-CoA_hydra_C"/>
</dbReference>
<dbReference type="CDD" id="cd06558">
    <property type="entry name" value="crotonase-like"/>
    <property type="match status" value="1"/>
</dbReference>
<accession>A0ABP9PGY2</accession>
<evidence type="ECO:0000313" key="3">
    <source>
        <dbReference type="Proteomes" id="UP001428817"/>
    </source>
</evidence>
<dbReference type="RefSeq" id="WP_185058821.1">
    <property type="nucleotide sequence ID" value="NZ_BAABJP010000001.1"/>
</dbReference>
<reference evidence="3" key="1">
    <citation type="journal article" date="2019" name="Int. J. Syst. Evol. Microbiol.">
        <title>The Global Catalogue of Microorganisms (GCM) 10K type strain sequencing project: providing services to taxonomists for standard genome sequencing and annotation.</title>
        <authorList>
            <consortium name="The Broad Institute Genomics Platform"/>
            <consortium name="The Broad Institute Genome Sequencing Center for Infectious Disease"/>
            <person name="Wu L."/>
            <person name="Ma J."/>
        </authorList>
    </citation>
    <scope>NUCLEOTIDE SEQUENCE [LARGE SCALE GENOMIC DNA]</scope>
    <source>
        <strain evidence="3">JCM 18303</strain>
    </source>
</reference>
<dbReference type="SUPFAM" id="SSF52096">
    <property type="entry name" value="ClpP/crotonase"/>
    <property type="match status" value="1"/>
</dbReference>
<dbReference type="PANTHER" id="PTHR43459">
    <property type="entry name" value="ENOYL-COA HYDRATASE"/>
    <property type="match status" value="1"/>
</dbReference>
<dbReference type="PANTHER" id="PTHR43459:SF3">
    <property type="entry name" value="ENOYL-COA HYDRATASE ECHA15 (ENOYL HYDRASE) (UNSATURATED ACYL-COA HYDRATASE) (CROTONASE)-RELATED"/>
    <property type="match status" value="1"/>
</dbReference>
<sequence length="265" mass="28613">MTYRTLAITRFENHPGVAELRLTRPEVMNRFDAAMHVELTEAMASLADDPSVLAVLLTAEGKFFSAGGDTELMLSAAADPTRRMQLIDEGRRLFYAFADFTKPLVVALHGDTYGLGATVVLLGDAVVTAPDVKIADTHVRMALVAGDGGAVVWPANMPLARAKRHLLTGDPMTGADAHALGIVSDLVASRDEVYDAALALAVRLAELPPLAVQYTKRALNRHLALRGNEVLDLAFYLEGATMTSQDMLEAIDAFKNKRPPKFTGR</sequence>
<dbReference type="Gene3D" id="1.10.12.10">
    <property type="entry name" value="Lyase 2-enoyl-coa Hydratase, Chain A, domain 2"/>
    <property type="match status" value="1"/>
</dbReference>
<evidence type="ECO:0000256" key="1">
    <source>
        <dbReference type="ARBA" id="ARBA00005254"/>
    </source>
</evidence>
<organism evidence="2 3">
    <name type="scientific">Pseudonocardia eucalypti</name>
    <dbReference type="NCBI Taxonomy" id="648755"/>
    <lineage>
        <taxon>Bacteria</taxon>
        <taxon>Bacillati</taxon>
        <taxon>Actinomycetota</taxon>
        <taxon>Actinomycetes</taxon>
        <taxon>Pseudonocardiales</taxon>
        <taxon>Pseudonocardiaceae</taxon>
        <taxon>Pseudonocardia</taxon>
    </lineage>
</organism>
<comment type="caution">
    <text evidence="2">The sequence shown here is derived from an EMBL/GenBank/DDBJ whole genome shotgun (WGS) entry which is preliminary data.</text>
</comment>
<dbReference type="Pfam" id="PF00378">
    <property type="entry name" value="ECH_1"/>
    <property type="match status" value="1"/>
</dbReference>
<dbReference type="InterPro" id="IPR029045">
    <property type="entry name" value="ClpP/crotonase-like_dom_sf"/>
</dbReference>
<proteinExistence type="inferred from homology"/>